<dbReference type="GeneTree" id="ENSGT00910000148089"/>
<name>A0A2K6B093_MACNE</name>
<evidence type="ECO:0000313" key="1">
    <source>
        <dbReference type="Ensembl" id="ENSMNEP00000004844.1"/>
    </source>
</evidence>
<dbReference type="OMA" id="MNHSTIP"/>
<dbReference type="Bgee" id="ENSMNEG00000022132">
    <property type="expression patterns" value="Expressed in adult mammalian kidney and 1 other cell type or tissue"/>
</dbReference>
<protein>
    <submittedName>
        <fullName evidence="1">Uncharacterized protein</fullName>
    </submittedName>
</protein>
<reference evidence="1" key="1">
    <citation type="submission" date="2025-08" db="UniProtKB">
        <authorList>
            <consortium name="Ensembl"/>
        </authorList>
    </citation>
    <scope>IDENTIFICATION</scope>
</reference>
<organism evidence="1 2">
    <name type="scientific">Macaca nemestrina</name>
    <name type="common">Pig-tailed macaque</name>
    <dbReference type="NCBI Taxonomy" id="9545"/>
    <lineage>
        <taxon>Eukaryota</taxon>
        <taxon>Metazoa</taxon>
        <taxon>Chordata</taxon>
        <taxon>Craniata</taxon>
        <taxon>Vertebrata</taxon>
        <taxon>Euteleostomi</taxon>
        <taxon>Mammalia</taxon>
        <taxon>Eutheria</taxon>
        <taxon>Euarchontoglires</taxon>
        <taxon>Primates</taxon>
        <taxon>Haplorrhini</taxon>
        <taxon>Catarrhini</taxon>
        <taxon>Cercopithecidae</taxon>
        <taxon>Cercopithecinae</taxon>
        <taxon>Macaca</taxon>
    </lineage>
</organism>
<dbReference type="Proteomes" id="UP000233120">
    <property type="component" value="Unassembled WGS sequence"/>
</dbReference>
<dbReference type="Ensembl" id="ENSMNET00000024205.1">
    <property type="protein sequence ID" value="ENSMNEP00000004844.1"/>
    <property type="gene ID" value="ENSMNEG00000022132.1"/>
</dbReference>
<keyword evidence="2" id="KW-1185">Reference proteome</keyword>
<evidence type="ECO:0000313" key="2">
    <source>
        <dbReference type="Proteomes" id="UP000233120"/>
    </source>
</evidence>
<reference evidence="1" key="2">
    <citation type="submission" date="2025-09" db="UniProtKB">
        <authorList>
            <consortium name="Ensembl"/>
        </authorList>
    </citation>
    <scope>IDENTIFICATION</scope>
</reference>
<accession>A0A2K6B093</accession>
<dbReference type="AlphaFoldDB" id="A0A2K6B093"/>
<sequence length="53" mass="6180">MNHSTIPIVSYYITYYTNVLKKRNIFKEILKHKKQYRLGTTTVWGGSGESSLN</sequence>
<proteinExistence type="predicted"/>